<evidence type="ECO:0000256" key="8">
    <source>
        <dbReference type="SAM" id="MobiDB-lite"/>
    </source>
</evidence>
<dbReference type="GO" id="GO:0000319">
    <property type="term" value="F:sulfite transmembrane transporter activity"/>
    <property type="evidence" value="ECO:0007669"/>
    <property type="project" value="TreeGrafter"/>
</dbReference>
<gene>
    <name evidence="10" type="ORF">KCU98_g12813</name>
</gene>
<keyword evidence="3" id="KW-0813">Transport</keyword>
<protein>
    <submittedName>
        <fullName evidence="10">C4-dicarboxylate transporter/malic acid transport protein</fullName>
    </submittedName>
</protein>
<evidence type="ECO:0000313" key="11">
    <source>
        <dbReference type="Proteomes" id="UP000729357"/>
    </source>
</evidence>
<dbReference type="InterPro" id="IPR038665">
    <property type="entry name" value="Voltage-dep_anion_channel_sf"/>
</dbReference>
<reference evidence="10" key="1">
    <citation type="journal article" date="2021" name="J Fungi (Basel)">
        <title>Virulence traits and population genomics of the black yeast Aureobasidium melanogenum.</title>
        <authorList>
            <person name="Cernosa A."/>
            <person name="Sun X."/>
            <person name="Gostincar C."/>
            <person name="Fang C."/>
            <person name="Gunde-Cimerman N."/>
            <person name="Song Z."/>
        </authorList>
    </citation>
    <scope>NUCLEOTIDE SEQUENCE</scope>
    <source>
        <strain evidence="10">EXF-9298</strain>
    </source>
</reference>
<proteinExistence type="inferred from homology"/>
<evidence type="ECO:0000256" key="6">
    <source>
        <dbReference type="ARBA" id="ARBA00022989"/>
    </source>
</evidence>
<comment type="caution">
    <text evidence="10">The sequence shown here is derived from an EMBL/GenBank/DDBJ whole genome shotgun (WGS) entry which is preliminary data.</text>
</comment>
<evidence type="ECO:0000256" key="9">
    <source>
        <dbReference type="SAM" id="Phobius"/>
    </source>
</evidence>
<feature type="transmembrane region" description="Helical" evidence="9">
    <location>
        <begin position="135"/>
        <end position="160"/>
    </location>
</feature>
<dbReference type="CDD" id="cd09299">
    <property type="entry name" value="TDT"/>
    <property type="match status" value="1"/>
</dbReference>
<keyword evidence="6 9" id="KW-1133">Transmembrane helix</keyword>
<sequence>MKSNKRGDGGDSVHDHQPSGQRRSACTAIQHCSPIWFTICMDTGILSIITHLLPYQFNGLGVLSTILFVFNLFLFSLFTLISIARLIMFPTNTKSEATNSADEISYLAAPAIAYLTIVSQVGLTCSPAWGHGLTILAYVLWWIGMVWTILLCSAAILVLAKRKVTDDRSLSPAIFLPTISVMTSGTTGGLLVNYSYKISARLALPVIIVSYMCIGYALFLSILLYAIYLHRLIAVGPPQPTKIPSLVITVGPLGQFATAIQLLGTAAYTRADFADYDRGAFLKASAASAVASSGVLVALLILGFALFWIATAWYILIEALLMRKLSFSLTWWSMIFPMGSLLGVSQHVKKEKADSGENNV</sequence>
<evidence type="ECO:0000256" key="3">
    <source>
        <dbReference type="ARBA" id="ARBA00022448"/>
    </source>
</evidence>
<dbReference type="InterPro" id="IPR051629">
    <property type="entry name" value="Sulfite_efflux_TDT"/>
</dbReference>
<feature type="transmembrane region" description="Helical" evidence="9">
    <location>
        <begin position="329"/>
        <end position="348"/>
    </location>
</feature>
<feature type="transmembrane region" description="Helical" evidence="9">
    <location>
        <begin position="289"/>
        <end position="317"/>
    </location>
</feature>
<reference evidence="10" key="2">
    <citation type="submission" date="2021-08" db="EMBL/GenBank/DDBJ databases">
        <authorList>
            <person name="Gostincar C."/>
            <person name="Sun X."/>
            <person name="Song Z."/>
            <person name="Gunde-Cimerman N."/>
        </authorList>
    </citation>
    <scope>NUCLEOTIDE SEQUENCE</scope>
    <source>
        <strain evidence="10">EXF-9298</strain>
    </source>
</reference>
<keyword evidence="4" id="KW-1003">Cell membrane</keyword>
<comment type="similarity">
    <text evidence="2">Belongs to the tellurite-resistance/dicarboxylate transporter (TDT) family.</text>
</comment>
<dbReference type="PANTHER" id="PTHR31686:SF3">
    <property type="entry name" value="ACID TRANSPORT PROTEIN, PUTATIVE (AFU_ORTHOLOGUE AFUA_4G09410)-RELATED"/>
    <property type="match status" value="1"/>
</dbReference>
<feature type="transmembrane region" description="Helical" evidence="9">
    <location>
        <begin position="32"/>
        <end position="53"/>
    </location>
</feature>
<accession>A0A9P8FJ72</accession>
<feature type="transmembrane region" description="Helical" evidence="9">
    <location>
        <begin position="202"/>
        <end position="225"/>
    </location>
</feature>
<dbReference type="Proteomes" id="UP000729357">
    <property type="component" value="Unassembled WGS sequence"/>
</dbReference>
<dbReference type="AlphaFoldDB" id="A0A9P8FJ72"/>
<dbReference type="Pfam" id="PF03595">
    <property type="entry name" value="SLAC1"/>
    <property type="match status" value="1"/>
</dbReference>
<dbReference type="PANTHER" id="PTHR31686">
    <property type="match status" value="1"/>
</dbReference>
<feature type="transmembrane region" description="Helical" evidence="9">
    <location>
        <begin position="104"/>
        <end position="123"/>
    </location>
</feature>
<comment type="subcellular location">
    <subcellularLocation>
        <location evidence="1">Cell membrane</location>
        <topology evidence="1">Multi-pass membrane protein</topology>
    </subcellularLocation>
</comment>
<evidence type="ECO:0000256" key="2">
    <source>
        <dbReference type="ARBA" id="ARBA00008566"/>
    </source>
</evidence>
<evidence type="ECO:0000256" key="4">
    <source>
        <dbReference type="ARBA" id="ARBA00022475"/>
    </source>
</evidence>
<dbReference type="InterPro" id="IPR004695">
    <property type="entry name" value="SLAC1/Mae1/Ssu1/TehA"/>
</dbReference>
<feature type="transmembrane region" description="Helical" evidence="9">
    <location>
        <begin position="59"/>
        <end position="83"/>
    </location>
</feature>
<keyword evidence="7 9" id="KW-0472">Membrane</keyword>
<evidence type="ECO:0000313" key="10">
    <source>
        <dbReference type="EMBL" id="KAG9973166.1"/>
    </source>
</evidence>
<keyword evidence="5 9" id="KW-0812">Transmembrane</keyword>
<evidence type="ECO:0000256" key="1">
    <source>
        <dbReference type="ARBA" id="ARBA00004651"/>
    </source>
</evidence>
<keyword evidence="11" id="KW-1185">Reference proteome</keyword>
<feature type="region of interest" description="Disordered" evidence="8">
    <location>
        <begin position="1"/>
        <end position="20"/>
    </location>
</feature>
<dbReference type="Gene3D" id="1.50.10.150">
    <property type="entry name" value="Voltage-dependent anion channel"/>
    <property type="match status" value="1"/>
</dbReference>
<organism evidence="10 11">
    <name type="scientific">Aureobasidium melanogenum</name>
    <name type="common">Aureobasidium pullulans var. melanogenum</name>
    <dbReference type="NCBI Taxonomy" id="46634"/>
    <lineage>
        <taxon>Eukaryota</taxon>
        <taxon>Fungi</taxon>
        <taxon>Dikarya</taxon>
        <taxon>Ascomycota</taxon>
        <taxon>Pezizomycotina</taxon>
        <taxon>Dothideomycetes</taxon>
        <taxon>Dothideomycetidae</taxon>
        <taxon>Dothideales</taxon>
        <taxon>Saccotheciaceae</taxon>
        <taxon>Aureobasidium</taxon>
    </lineage>
</organism>
<name>A0A9P8FJ72_AURME</name>
<dbReference type="GO" id="GO:0005886">
    <property type="term" value="C:plasma membrane"/>
    <property type="evidence" value="ECO:0007669"/>
    <property type="project" value="UniProtKB-SubCell"/>
</dbReference>
<feature type="compositionally biased region" description="Basic and acidic residues" evidence="8">
    <location>
        <begin position="1"/>
        <end position="17"/>
    </location>
</feature>
<evidence type="ECO:0000256" key="7">
    <source>
        <dbReference type="ARBA" id="ARBA00023136"/>
    </source>
</evidence>
<dbReference type="EMBL" id="JAHFXS010002261">
    <property type="protein sequence ID" value="KAG9973166.1"/>
    <property type="molecule type" value="Genomic_DNA"/>
</dbReference>
<feature type="transmembrane region" description="Helical" evidence="9">
    <location>
        <begin position="172"/>
        <end position="196"/>
    </location>
</feature>
<dbReference type="OrthoDB" id="2901184at2759"/>
<evidence type="ECO:0000256" key="5">
    <source>
        <dbReference type="ARBA" id="ARBA00022692"/>
    </source>
</evidence>
<feature type="non-terminal residue" evidence="10">
    <location>
        <position position="360"/>
    </location>
</feature>